<reference evidence="1" key="1">
    <citation type="submission" date="2022-05" db="EMBL/GenBank/DDBJ databases">
        <title>Chromosome-level genome of Chaenocephalus aceratus.</title>
        <authorList>
            <person name="Park H."/>
        </authorList>
    </citation>
    <scope>NUCLEOTIDE SEQUENCE</scope>
    <source>
        <strain evidence="1">KU_202001</strain>
    </source>
</reference>
<comment type="caution">
    <text evidence="1">The sequence shown here is derived from an EMBL/GenBank/DDBJ whole genome shotgun (WGS) entry which is preliminary data.</text>
</comment>
<organism evidence="1 2">
    <name type="scientific">Chaenocephalus aceratus</name>
    <name type="common">Blackfin icefish</name>
    <name type="synonym">Chaenichthys aceratus</name>
    <dbReference type="NCBI Taxonomy" id="36190"/>
    <lineage>
        <taxon>Eukaryota</taxon>
        <taxon>Metazoa</taxon>
        <taxon>Chordata</taxon>
        <taxon>Craniata</taxon>
        <taxon>Vertebrata</taxon>
        <taxon>Euteleostomi</taxon>
        <taxon>Actinopterygii</taxon>
        <taxon>Neopterygii</taxon>
        <taxon>Teleostei</taxon>
        <taxon>Neoteleostei</taxon>
        <taxon>Acanthomorphata</taxon>
        <taxon>Eupercaria</taxon>
        <taxon>Perciformes</taxon>
        <taxon>Notothenioidei</taxon>
        <taxon>Channichthyidae</taxon>
        <taxon>Chaenocephalus</taxon>
    </lineage>
</organism>
<dbReference type="Proteomes" id="UP001057452">
    <property type="component" value="Chromosome 15"/>
</dbReference>
<evidence type="ECO:0000313" key="1">
    <source>
        <dbReference type="EMBL" id="KAI4804582.1"/>
    </source>
</evidence>
<evidence type="ECO:0000313" key="2">
    <source>
        <dbReference type="Proteomes" id="UP001057452"/>
    </source>
</evidence>
<name>A0ACB9VXK1_CHAAC</name>
<keyword evidence="2" id="KW-1185">Reference proteome</keyword>
<gene>
    <name evidence="1" type="ORF">KUCAC02_026206</name>
</gene>
<dbReference type="EMBL" id="CM043799">
    <property type="protein sequence ID" value="KAI4804582.1"/>
    <property type="molecule type" value="Genomic_DNA"/>
</dbReference>
<protein>
    <submittedName>
        <fullName evidence="1">Uncharacterized protein</fullName>
    </submittedName>
</protein>
<feature type="non-terminal residue" evidence="1">
    <location>
        <position position="53"/>
    </location>
</feature>
<accession>A0ACB9VXK1</accession>
<feature type="non-terminal residue" evidence="1">
    <location>
        <position position="1"/>
    </location>
</feature>
<proteinExistence type="predicted"/>
<sequence>CPFLALELTPVIPVIGGVLFMFVLGTLLRTSFSDPGVLPRATSDEAADLERQI</sequence>